<accession>A0ACC0FJQ1</accession>
<comment type="caution">
    <text evidence="1">The sequence shown here is derived from an EMBL/GenBank/DDBJ whole genome shotgun (WGS) entry which is preliminary data.</text>
</comment>
<sequence>MVTTRTSPRTPSKTHGKGVTSSQHSPIHKCTWDSDNTKLYLQLVLGEMKEGNRQLYALSSTGCKNIAKKFYEKTGMRHSAKQIKNKYDNLKKDWVAWKKLQDASQGFTGIGYDQATGLFTAPEHWWAKMQAMNQRCAKFKTKPLEHLELMEMVYSGASATGKHAWTPTEICDDDVVANDVDADSGMAPLSDGTPPTTVLDRGGENVVDSSLFDDAPPQSTADGSANAKRRKRAAPGTVASSMDNLVEAVSKESRELKITQYVVTGRGENTVGDCLARLMNTPGLELGGLLFLFACSLMDSPDNRDLMMGLPLDCIVAWLKEKRAICHPTVVSGTRGVSLFGRDGVLDLN</sequence>
<dbReference type="Proteomes" id="UP001060215">
    <property type="component" value="Chromosome 14"/>
</dbReference>
<organism evidence="1 2">
    <name type="scientific">Camellia lanceoleosa</name>
    <dbReference type="NCBI Taxonomy" id="1840588"/>
    <lineage>
        <taxon>Eukaryota</taxon>
        <taxon>Viridiplantae</taxon>
        <taxon>Streptophyta</taxon>
        <taxon>Embryophyta</taxon>
        <taxon>Tracheophyta</taxon>
        <taxon>Spermatophyta</taxon>
        <taxon>Magnoliopsida</taxon>
        <taxon>eudicotyledons</taxon>
        <taxon>Gunneridae</taxon>
        <taxon>Pentapetalae</taxon>
        <taxon>asterids</taxon>
        <taxon>Ericales</taxon>
        <taxon>Theaceae</taxon>
        <taxon>Camellia</taxon>
    </lineage>
</organism>
<reference evidence="1 2" key="1">
    <citation type="journal article" date="2022" name="Plant J.">
        <title>Chromosome-level genome of Camellia lanceoleosa provides a valuable resource for understanding genome evolution and self-incompatibility.</title>
        <authorList>
            <person name="Gong W."/>
            <person name="Xiao S."/>
            <person name="Wang L."/>
            <person name="Liao Z."/>
            <person name="Chang Y."/>
            <person name="Mo W."/>
            <person name="Hu G."/>
            <person name="Li W."/>
            <person name="Zhao G."/>
            <person name="Zhu H."/>
            <person name="Hu X."/>
            <person name="Ji K."/>
            <person name="Xiang X."/>
            <person name="Song Q."/>
            <person name="Yuan D."/>
            <person name="Jin S."/>
            <person name="Zhang L."/>
        </authorList>
    </citation>
    <scope>NUCLEOTIDE SEQUENCE [LARGE SCALE GENOMIC DNA]</scope>
    <source>
        <strain evidence="1">SQ_2022a</strain>
    </source>
</reference>
<dbReference type="EMBL" id="CM045771">
    <property type="protein sequence ID" value="KAI7988156.1"/>
    <property type="molecule type" value="Genomic_DNA"/>
</dbReference>
<evidence type="ECO:0000313" key="2">
    <source>
        <dbReference type="Proteomes" id="UP001060215"/>
    </source>
</evidence>
<name>A0ACC0FJQ1_9ERIC</name>
<protein>
    <submittedName>
        <fullName evidence="1">L10-interacting MYB domain-containing protein</fullName>
    </submittedName>
</protein>
<evidence type="ECO:0000313" key="1">
    <source>
        <dbReference type="EMBL" id="KAI7988156.1"/>
    </source>
</evidence>
<keyword evidence="2" id="KW-1185">Reference proteome</keyword>
<gene>
    <name evidence="1" type="ORF">LOK49_LG13G02432</name>
</gene>
<proteinExistence type="predicted"/>